<dbReference type="InterPro" id="IPR002104">
    <property type="entry name" value="Integrase_catalytic"/>
</dbReference>
<dbReference type="InterPro" id="IPR053876">
    <property type="entry name" value="Phage_int_M"/>
</dbReference>
<keyword evidence="2" id="KW-0229">DNA integration</keyword>
<dbReference type="GO" id="GO:0003677">
    <property type="term" value="F:DNA binding"/>
    <property type="evidence" value="ECO:0007669"/>
    <property type="project" value="UniProtKB-KW"/>
</dbReference>
<dbReference type="InterPro" id="IPR011010">
    <property type="entry name" value="DNA_brk_join_enz"/>
</dbReference>
<evidence type="ECO:0000256" key="2">
    <source>
        <dbReference type="ARBA" id="ARBA00022908"/>
    </source>
</evidence>
<dbReference type="GO" id="GO:0006310">
    <property type="term" value="P:DNA recombination"/>
    <property type="evidence" value="ECO:0007669"/>
    <property type="project" value="UniProtKB-KW"/>
</dbReference>
<dbReference type="InterPro" id="IPR010998">
    <property type="entry name" value="Integrase_recombinase_N"/>
</dbReference>
<dbReference type="EMBL" id="RBSV01000117">
    <property type="protein sequence ID" value="RMS84995.1"/>
    <property type="molecule type" value="Genomic_DNA"/>
</dbReference>
<keyword evidence="3" id="KW-0238">DNA-binding</keyword>
<dbReference type="PROSITE" id="PS51898">
    <property type="entry name" value="TYR_RECOMBINASE"/>
    <property type="match status" value="1"/>
</dbReference>
<dbReference type="Gene3D" id="1.10.443.10">
    <property type="entry name" value="Intergrase catalytic core"/>
    <property type="match status" value="1"/>
</dbReference>
<dbReference type="Proteomes" id="UP000268887">
    <property type="component" value="Unassembled WGS sequence"/>
</dbReference>
<dbReference type="Pfam" id="PF13356">
    <property type="entry name" value="Arm-DNA-bind_3"/>
    <property type="match status" value="1"/>
</dbReference>
<dbReference type="RefSeq" id="WP_231993456.1">
    <property type="nucleotide sequence ID" value="NZ_RBSU01000323.1"/>
</dbReference>
<dbReference type="PANTHER" id="PTHR30629:SF9">
    <property type="entry name" value="PROTEIN INTB-RELATED"/>
    <property type="match status" value="1"/>
</dbReference>
<keyword evidence="4" id="KW-0233">DNA recombination</keyword>
<evidence type="ECO:0000313" key="6">
    <source>
        <dbReference type="EMBL" id="RMS84995.1"/>
    </source>
</evidence>
<evidence type="ECO:0000259" key="5">
    <source>
        <dbReference type="PROSITE" id="PS51898"/>
    </source>
</evidence>
<evidence type="ECO:0000256" key="4">
    <source>
        <dbReference type="ARBA" id="ARBA00023172"/>
    </source>
</evidence>
<dbReference type="Gene3D" id="1.10.150.130">
    <property type="match status" value="1"/>
</dbReference>
<comment type="caution">
    <text evidence="6">The sequence shown here is derived from an EMBL/GenBank/DDBJ whole genome shotgun (WGS) entry which is preliminary data.</text>
</comment>
<dbReference type="Pfam" id="PF22022">
    <property type="entry name" value="Phage_int_M"/>
    <property type="match status" value="1"/>
</dbReference>
<dbReference type="Gene3D" id="3.30.160.390">
    <property type="entry name" value="Integrase, DNA-binding domain"/>
    <property type="match status" value="1"/>
</dbReference>
<dbReference type="Pfam" id="PF00589">
    <property type="entry name" value="Phage_integrase"/>
    <property type="match status" value="1"/>
</dbReference>
<proteinExistence type="inferred from homology"/>
<dbReference type="InterPro" id="IPR013762">
    <property type="entry name" value="Integrase-like_cat_sf"/>
</dbReference>
<dbReference type="GO" id="GO:0015074">
    <property type="term" value="P:DNA integration"/>
    <property type="evidence" value="ECO:0007669"/>
    <property type="project" value="UniProtKB-KW"/>
</dbReference>
<dbReference type="SUPFAM" id="SSF56349">
    <property type="entry name" value="DNA breaking-rejoining enzymes"/>
    <property type="match status" value="1"/>
</dbReference>
<evidence type="ECO:0000256" key="3">
    <source>
        <dbReference type="ARBA" id="ARBA00023125"/>
    </source>
</evidence>
<reference evidence="6 7" key="1">
    <citation type="submission" date="2018-08" db="EMBL/GenBank/DDBJ databases">
        <title>Recombination of ecologically and evolutionarily significant loci maintains genetic cohesion in the Pseudomonas syringae species complex.</title>
        <authorList>
            <person name="Dillon M."/>
            <person name="Thakur S."/>
            <person name="Almeida R.N.D."/>
            <person name="Weir B.S."/>
            <person name="Guttman D.S."/>
        </authorList>
    </citation>
    <scope>NUCLEOTIDE SEQUENCE [LARGE SCALE GENOMIC DNA]</scope>
    <source>
        <strain evidence="6 7">ICMP 13927</strain>
    </source>
</reference>
<protein>
    <recommendedName>
        <fullName evidence="5">Tyr recombinase domain-containing protein</fullName>
    </recommendedName>
</protein>
<gene>
    <name evidence="6" type="ORF">ALP60_200162</name>
</gene>
<comment type="similarity">
    <text evidence="1">Belongs to the 'phage' integrase family.</text>
</comment>
<name>A0A3M5F3G9_PSESS</name>
<feature type="domain" description="Tyr recombinase" evidence="5">
    <location>
        <begin position="207"/>
        <end position="402"/>
    </location>
</feature>
<sequence length="443" mass="50880">MPRLAIPLSDLQCRTAKTRERAYKLFDGGGMYLFVKPNGVKTWRLKYTKPNGKEGTLIIGNYPIVTLSVARRKRDEAKALLLDNLDPMEEKKKAKIVAQRAALLFETVALEWHADMSRRWTEGHAKTVMSRLRTHVFPLIGQRPIAELDTHDLLEITQRIKDRGTMDVALRVQNYLSTIMRGAKRARQITMNPALDLAGSIHAPRTIHRPALFLNRLPELLHRIDNYNGRELTRLAVLLTLHVFVRSSELRFARWSEFDLQRAMLEIPDTRAPIEGGTQLYTRDQDERRHSNGSAISPQVIEILERLRSLSRFSELVLPGDHKYWMPMSENTVNTMLRNVGYDTSKDVCGHGFRTMACSALLESGLWTDAAIERQMSHKERNRVRAAYIHKAEFLEQRRLIMAWWSNYIDANRHGHVTPHEFAHPIGDNITALQNSRGASKRG</sequence>
<dbReference type="CDD" id="cd00801">
    <property type="entry name" value="INT_P4_C"/>
    <property type="match status" value="1"/>
</dbReference>
<dbReference type="InterPro" id="IPR050808">
    <property type="entry name" value="Phage_Integrase"/>
</dbReference>
<accession>A0A3M5F3G9</accession>
<dbReference type="InterPro" id="IPR025166">
    <property type="entry name" value="Integrase_DNA_bind_dom"/>
</dbReference>
<evidence type="ECO:0000313" key="7">
    <source>
        <dbReference type="Proteomes" id="UP000268887"/>
    </source>
</evidence>
<evidence type="ECO:0000256" key="1">
    <source>
        <dbReference type="ARBA" id="ARBA00008857"/>
    </source>
</evidence>
<dbReference type="PANTHER" id="PTHR30629">
    <property type="entry name" value="PROPHAGE INTEGRASE"/>
    <property type="match status" value="1"/>
</dbReference>
<dbReference type="InterPro" id="IPR038488">
    <property type="entry name" value="Integrase_DNA-bd_sf"/>
</dbReference>
<organism evidence="6 7">
    <name type="scientific">Pseudomonas savastanoi</name>
    <name type="common">Pseudomonas syringae pv. savastanoi</name>
    <dbReference type="NCBI Taxonomy" id="29438"/>
    <lineage>
        <taxon>Bacteria</taxon>
        <taxon>Pseudomonadati</taxon>
        <taxon>Pseudomonadota</taxon>
        <taxon>Gammaproteobacteria</taxon>
        <taxon>Pseudomonadales</taxon>
        <taxon>Pseudomonadaceae</taxon>
        <taxon>Pseudomonas</taxon>
    </lineage>
</organism>
<dbReference type="AlphaFoldDB" id="A0A3M5F3G9"/>